<protein>
    <recommendedName>
        <fullName evidence="2">Beta-lactamase-related domain-containing protein</fullName>
    </recommendedName>
</protein>
<name>A0A250DC04_9BURK</name>
<organism evidence="3 4">
    <name type="scientific">Variovorax boronicumulans</name>
    <dbReference type="NCBI Taxonomy" id="436515"/>
    <lineage>
        <taxon>Bacteria</taxon>
        <taxon>Pseudomonadati</taxon>
        <taxon>Pseudomonadota</taxon>
        <taxon>Betaproteobacteria</taxon>
        <taxon>Burkholderiales</taxon>
        <taxon>Comamonadaceae</taxon>
        <taxon>Variovorax</taxon>
    </lineage>
</organism>
<feature type="chain" id="PRO_5013032714" description="Beta-lactamase-related domain-containing protein" evidence="1">
    <location>
        <begin position="34"/>
        <end position="367"/>
    </location>
</feature>
<dbReference type="Gene3D" id="3.40.710.10">
    <property type="entry name" value="DD-peptidase/beta-lactamase superfamily"/>
    <property type="match status" value="1"/>
</dbReference>
<dbReference type="Pfam" id="PF00144">
    <property type="entry name" value="Beta-lactamase"/>
    <property type="match status" value="1"/>
</dbReference>
<evidence type="ECO:0000313" key="3">
    <source>
        <dbReference type="EMBL" id="ATA51907.1"/>
    </source>
</evidence>
<proteinExistence type="predicted"/>
<dbReference type="InterPro" id="IPR012338">
    <property type="entry name" value="Beta-lactam/transpept-like"/>
</dbReference>
<evidence type="ECO:0000259" key="2">
    <source>
        <dbReference type="Pfam" id="PF00144"/>
    </source>
</evidence>
<sequence>MPMAGLPRSFLPGVLRTALSAVLLLCAAHAVPAAGVFPAAQWATPSVAEPSHWSEAKLKVADAFAASIKSDAYLVIDKGVLVHAYGDIDKPMNLASVRKSVQSVLYGIHVGRGEIDLDQTLGQLGIGDKDGLSDTERTATVRQLLQLRSGVYHPAAYETAQAKAERPARGSHAPGEFWYYNNWDANVLGTIFERRTGRSVFEALKTDLAEPLQFQDFRYPQDTESRLERSSEHPAQVMHLSARDLARIGLLMARDGMWHDKRIVPAGWVTESTTSYTTVGPGWSGYGYLWWVPLKGFPFWQRGPNQLLLAVGAGGQFMMVDRKRDLVVVHRVDNSKGWFQRSEVRTDQFAVLAAHILAAAPVAATPP</sequence>
<evidence type="ECO:0000313" key="4">
    <source>
        <dbReference type="Proteomes" id="UP000217154"/>
    </source>
</evidence>
<feature type="domain" description="Beta-lactamase-related" evidence="2">
    <location>
        <begin position="67"/>
        <end position="329"/>
    </location>
</feature>
<dbReference type="InterPro" id="IPR001466">
    <property type="entry name" value="Beta-lactam-related"/>
</dbReference>
<dbReference type="EMBL" id="CP023284">
    <property type="protein sequence ID" value="ATA51907.1"/>
    <property type="molecule type" value="Genomic_DNA"/>
</dbReference>
<dbReference type="SUPFAM" id="SSF56601">
    <property type="entry name" value="beta-lactamase/transpeptidase-like"/>
    <property type="match status" value="1"/>
</dbReference>
<dbReference type="KEGG" id="vbo:CKY39_00690"/>
<dbReference type="Proteomes" id="UP000217154">
    <property type="component" value="Chromosome"/>
</dbReference>
<evidence type="ECO:0000256" key="1">
    <source>
        <dbReference type="SAM" id="SignalP"/>
    </source>
</evidence>
<dbReference type="AlphaFoldDB" id="A0A250DC04"/>
<dbReference type="PANTHER" id="PTHR43283:SF7">
    <property type="entry name" value="BETA-LACTAMASE-RELATED DOMAIN-CONTAINING PROTEIN"/>
    <property type="match status" value="1"/>
</dbReference>
<gene>
    <name evidence="3" type="ORF">CKY39_00690</name>
</gene>
<accession>A0A250DC04</accession>
<dbReference type="InterPro" id="IPR050789">
    <property type="entry name" value="Diverse_Enzym_Activities"/>
</dbReference>
<keyword evidence="1" id="KW-0732">Signal</keyword>
<reference evidence="3 4" key="1">
    <citation type="submission" date="2017-09" db="EMBL/GenBank/DDBJ databases">
        <title>The diverse metabolic capabilities of V. boronicumulans make it an excellent choice for continued studies on novel biodegradation.</title>
        <authorList>
            <person name="Sun S."/>
        </authorList>
    </citation>
    <scope>NUCLEOTIDE SEQUENCE [LARGE SCALE GENOMIC DNA]</scope>
    <source>
        <strain evidence="3 4">J1</strain>
    </source>
</reference>
<dbReference type="PANTHER" id="PTHR43283">
    <property type="entry name" value="BETA-LACTAMASE-RELATED"/>
    <property type="match status" value="1"/>
</dbReference>
<feature type="signal peptide" evidence="1">
    <location>
        <begin position="1"/>
        <end position="33"/>
    </location>
</feature>